<proteinExistence type="predicted"/>
<dbReference type="Proteomes" id="UP000316541">
    <property type="component" value="Unassembled WGS sequence"/>
</dbReference>
<dbReference type="InterPro" id="IPR050765">
    <property type="entry name" value="Riboflavin_Biosynth_HTPR"/>
</dbReference>
<protein>
    <submittedName>
        <fullName evidence="2">Deaminase</fullName>
    </submittedName>
</protein>
<accession>A0A544Y974</accession>
<dbReference type="GO" id="GO:0009231">
    <property type="term" value="P:riboflavin biosynthetic process"/>
    <property type="evidence" value="ECO:0007669"/>
    <property type="project" value="InterPro"/>
</dbReference>
<dbReference type="PANTHER" id="PTHR38011:SF2">
    <property type="entry name" value="BIFUNCTIONAL DEAMINASE-REDUCTASE DOMAIN PROTEIN"/>
    <property type="match status" value="1"/>
</dbReference>
<sequence>MAELTADLFVSLDGFAAGVDVGPFFGCSGPDLDAWIREATEQPQLMLMGRVTYEAMAAISAGAADEASTRMNDLPKAVFSNTLREPLSWQNTRLVRGDLAERITALKRESDVPLRSIGSLTLVRSLMELGLVDRLRMMVFPLTLGGDGREPAYAGYPRAGLHLAGTRVLDSRVVLLEYRPGASAR</sequence>
<evidence type="ECO:0000259" key="1">
    <source>
        <dbReference type="Pfam" id="PF01872"/>
    </source>
</evidence>
<reference evidence="2 3" key="1">
    <citation type="submission" date="2019-07" db="EMBL/GenBank/DDBJ databases">
        <title>Microbispora hainanensis DSM 45428.</title>
        <authorList>
            <person name="Thawai C."/>
        </authorList>
    </citation>
    <scope>NUCLEOTIDE SEQUENCE [LARGE SCALE GENOMIC DNA]</scope>
    <source>
        <strain evidence="2 3">DSM 45428</strain>
    </source>
</reference>
<gene>
    <name evidence="2" type="ORF">FLX08_35285</name>
</gene>
<organism evidence="2 3">
    <name type="scientific">Microbispora hainanensis</name>
    <dbReference type="NCBI Taxonomy" id="568844"/>
    <lineage>
        <taxon>Bacteria</taxon>
        <taxon>Bacillati</taxon>
        <taxon>Actinomycetota</taxon>
        <taxon>Actinomycetes</taxon>
        <taxon>Streptosporangiales</taxon>
        <taxon>Streptosporangiaceae</taxon>
        <taxon>Microbispora</taxon>
    </lineage>
</organism>
<name>A0A544Y974_9ACTN</name>
<dbReference type="SUPFAM" id="SSF53597">
    <property type="entry name" value="Dihydrofolate reductase-like"/>
    <property type="match status" value="1"/>
</dbReference>
<dbReference type="AlphaFoldDB" id="A0A544Y974"/>
<dbReference type="PANTHER" id="PTHR38011">
    <property type="entry name" value="DIHYDROFOLATE REDUCTASE FAMILY PROTEIN (AFU_ORTHOLOGUE AFUA_8G06820)"/>
    <property type="match status" value="1"/>
</dbReference>
<dbReference type="Gene3D" id="3.40.430.10">
    <property type="entry name" value="Dihydrofolate Reductase, subunit A"/>
    <property type="match status" value="1"/>
</dbReference>
<dbReference type="EMBL" id="VIRM01000065">
    <property type="protein sequence ID" value="TQS13335.1"/>
    <property type="molecule type" value="Genomic_DNA"/>
</dbReference>
<dbReference type="InterPro" id="IPR002734">
    <property type="entry name" value="RibDG_C"/>
</dbReference>
<dbReference type="Pfam" id="PF01872">
    <property type="entry name" value="RibD_C"/>
    <property type="match status" value="1"/>
</dbReference>
<dbReference type="RefSeq" id="WP_142624604.1">
    <property type="nucleotide sequence ID" value="NZ_VIRM01000065.1"/>
</dbReference>
<evidence type="ECO:0000313" key="2">
    <source>
        <dbReference type="EMBL" id="TQS13335.1"/>
    </source>
</evidence>
<feature type="domain" description="Bacterial bifunctional deaminase-reductase C-terminal" evidence="1">
    <location>
        <begin position="4"/>
        <end position="175"/>
    </location>
</feature>
<dbReference type="GO" id="GO:0008703">
    <property type="term" value="F:5-amino-6-(5-phosphoribosylamino)uracil reductase activity"/>
    <property type="evidence" value="ECO:0007669"/>
    <property type="project" value="InterPro"/>
</dbReference>
<dbReference type="InterPro" id="IPR024072">
    <property type="entry name" value="DHFR-like_dom_sf"/>
</dbReference>
<comment type="caution">
    <text evidence="2">The sequence shown here is derived from an EMBL/GenBank/DDBJ whole genome shotgun (WGS) entry which is preliminary data.</text>
</comment>
<evidence type="ECO:0000313" key="3">
    <source>
        <dbReference type="Proteomes" id="UP000316541"/>
    </source>
</evidence>